<gene>
    <name evidence="2 4" type="primary">larC</name>
    <name evidence="4" type="ORF">O6R05_04835</name>
</gene>
<dbReference type="InterPro" id="IPR002822">
    <property type="entry name" value="Ni_insertion"/>
</dbReference>
<name>A0ABY7QRC4_9FIRM</name>
<comment type="similarity">
    <text evidence="2">Belongs to the LarC family.</text>
</comment>
<dbReference type="Proteomes" id="UP001210339">
    <property type="component" value="Chromosome"/>
</dbReference>
<proteinExistence type="inferred from homology"/>
<keyword evidence="2" id="KW-0456">Lyase</keyword>
<evidence type="ECO:0000256" key="1">
    <source>
        <dbReference type="ARBA" id="ARBA00022596"/>
    </source>
</evidence>
<evidence type="ECO:0000256" key="3">
    <source>
        <dbReference type="SAM" id="MobiDB-lite"/>
    </source>
</evidence>
<keyword evidence="5" id="KW-1185">Reference proteome</keyword>
<organism evidence="4 5">
    <name type="scientific">Peptoniphilus equinus</name>
    <dbReference type="NCBI Taxonomy" id="3016343"/>
    <lineage>
        <taxon>Bacteria</taxon>
        <taxon>Bacillati</taxon>
        <taxon>Bacillota</taxon>
        <taxon>Tissierellia</taxon>
        <taxon>Tissierellales</taxon>
        <taxon>Peptoniphilaceae</taxon>
        <taxon>Peptoniphilus</taxon>
    </lineage>
</organism>
<dbReference type="HAMAP" id="MF_01074">
    <property type="entry name" value="LarC"/>
    <property type="match status" value="1"/>
</dbReference>
<evidence type="ECO:0000313" key="4">
    <source>
        <dbReference type="EMBL" id="WBW49338.1"/>
    </source>
</evidence>
<dbReference type="PANTHER" id="PTHR36566">
    <property type="entry name" value="NICKEL INSERTION PROTEIN-RELATED"/>
    <property type="match status" value="1"/>
</dbReference>
<dbReference type="PANTHER" id="PTHR36566:SF1">
    <property type="entry name" value="PYRIDINIUM-3,5-BISTHIOCARBOXYLIC ACID MONONUCLEOTIDE NICKEL INSERTION PROTEIN"/>
    <property type="match status" value="1"/>
</dbReference>
<sequence length="428" mass="47531">MKTLYIECNMGAAGDMLSAALLELFDDKGQIVDELNTLGLEGVAYRSESSVKCGISGTHLRVLVHGEEEMSEDCHHAIPHHDHHDHDYHDHDHHDHDHHDHDHHHHTHHGHDHQHHSLADIETIIDGLRLSETVKHHVKAVYAVIGDAESMAHGKPVADIHFHEVGTFDAIADITAFCYMIDKLGSPRVVVSPINLGTGQVKCAHGIMPVPTPATVNILKGIPVFTNFIQGELCTPTGAALLKHFAEDFITMPAMTVERIGYGMGTKDFDVANCVRVFLGEAKDEISGVVELQCNVDDMTGEAIGFAMDVLFEHGALEVYTIPIGMKKSRPGILLAVMCRRQDLETMIHLIFKHTTTIGIRQSASKRVVLNRTIETLSSSLGEVRKKISTGYGVRRQKYEYDDITALAKTHDLSLHEVIDRLEKECRQ</sequence>
<feature type="compositionally biased region" description="Basic and acidic residues" evidence="3">
    <location>
        <begin position="77"/>
        <end position="100"/>
    </location>
</feature>
<evidence type="ECO:0000313" key="5">
    <source>
        <dbReference type="Proteomes" id="UP001210339"/>
    </source>
</evidence>
<feature type="region of interest" description="Disordered" evidence="3">
    <location>
        <begin position="77"/>
        <end position="115"/>
    </location>
</feature>
<comment type="catalytic activity">
    <reaction evidence="2">
        <text>Ni(II)-pyridinium-3,5-bisthiocarboxylate mononucleotide = pyridinium-3,5-bisthiocarboxylate mononucleotide + Ni(2+)</text>
        <dbReference type="Rhea" id="RHEA:54784"/>
        <dbReference type="ChEBI" id="CHEBI:49786"/>
        <dbReference type="ChEBI" id="CHEBI:137372"/>
        <dbReference type="ChEBI" id="CHEBI:137373"/>
        <dbReference type="EC" id="4.99.1.12"/>
    </reaction>
</comment>
<dbReference type="Pfam" id="PF01969">
    <property type="entry name" value="Ni_insertion"/>
    <property type="match status" value="1"/>
</dbReference>
<comment type="function">
    <text evidence="2">Involved in the biosynthesis of a nickel-pincer cofactor ((SCS)Ni(II) pincer complex). Binds Ni(2+), and functions in nickel delivery to pyridinium-3,5-bisthiocarboxylic acid mononucleotide (P2TMN), to form the mature cofactor. Is thus probably required for the activation of nickel-pincer cofactor-dependent enzymes.</text>
</comment>
<protein>
    <recommendedName>
        <fullName evidence="2">Pyridinium-3,5-bisthiocarboxylic acid mononucleotide nickel insertion protein</fullName>
        <shortName evidence="2">P2TMN nickel insertion protein</shortName>
        <ecNumber evidence="2">4.99.1.12</ecNumber>
    </recommendedName>
    <alternativeName>
        <fullName evidence="2">Nickel-pincer cofactor biosynthesis protein LarC</fullName>
    </alternativeName>
</protein>
<dbReference type="EC" id="4.99.1.12" evidence="2"/>
<evidence type="ECO:0000256" key="2">
    <source>
        <dbReference type="HAMAP-Rule" id="MF_01074"/>
    </source>
</evidence>
<dbReference type="NCBIfam" id="TIGR00299">
    <property type="entry name" value="nickel pincer cofactor biosynthesis protein LarC"/>
    <property type="match status" value="1"/>
</dbReference>
<accession>A0ABY7QRC4</accession>
<keyword evidence="1 2" id="KW-0533">Nickel</keyword>
<dbReference type="Gene3D" id="3.30.70.1380">
    <property type="entry name" value="Transcriptional regulatory protein pf0864 domain like"/>
    <property type="match status" value="1"/>
</dbReference>
<dbReference type="EMBL" id="CP115667">
    <property type="protein sequence ID" value="WBW49338.1"/>
    <property type="molecule type" value="Genomic_DNA"/>
</dbReference>
<feature type="compositionally biased region" description="Basic residues" evidence="3">
    <location>
        <begin position="101"/>
        <end position="115"/>
    </location>
</feature>
<reference evidence="4 5" key="1">
    <citation type="submission" date="2023-01" db="EMBL/GenBank/DDBJ databases">
        <authorList>
            <person name="Lee S.H."/>
            <person name="Jung H.S."/>
            <person name="Yun J.U."/>
        </authorList>
    </citation>
    <scope>NUCLEOTIDE SEQUENCE [LARGE SCALE GENOMIC DNA]</scope>
    <source>
        <strain evidence="4 5">CBA3646</strain>
    </source>
</reference>
<dbReference type="RefSeq" id="WP_271190870.1">
    <property type="nucleotide sequence ID" value="NZ_CP115667.1"/>
</dbReference>